<dbReference type="Proteomes" id="UP000003323">
    <property type="component" value="Unassembled WGS sequence"/>
</dbReference>
<dbReference type="AlphaFoldDB" id="E0Q6W7"/>
<name>E0Q6W7_9BIFI</name>
<evidence type="ECO:0000313" key="2">
    <source>
        <dbReference type="Proteomes" id="UP000003323"/>
    </source>
</evidence>
<comment type="caution">
    <text evidence="1">The sequence shown here is derived from an EMBL/GenBank/DDBJ whole genome shotgun (WGS) entry which is preliminary data.</text>
</comment>
<accession>E0Q6W7</accession>
<dbReference type="EMBL" id="AEEQ01000009">
    <property type="protein sequence ID" value="EFM41482.1"/>
    <property type="molecule type" value="Genomic_DNA"/>
</dbReference>
<gene>
    <name evidence="1" type="ORF">HMPREF0168_0875</name>
</gene>
<protein>
    <submittedName>
        <fullName evidence="1">Uncharacterized protein</fullName>
    </submittedName>
</protein>
<reference evidence="1 2" key="1">
    <citation type="submission" date="2010-08" db="EMBL/GenBank/DDBJ databases">
        <authorList>
            <person name="Muzny D."/>
            <person name="Qin X."/>
            <person name="Deng J."/>
            <person name="Jiang H."/>
            <person name="Liu Y."/>
            <person name="Qu J."/>
            <person name="Song X.-Z."/>
            <person name="Zhang L."/>
            <person name="Thornton R."/>
            <person name="Coyle M."/>
            <person name="Francisco L."/>
            <person name="Jackson L."/>
            <person name="Javaid M."/>
            <person name="Korchina V."/>
            <person name="Kovar C."/>
            <person name="Mata R."/>
            <person name="Mathew T."/>
            <person name="Ngo R."/>
            <person name="Nguyen L."/>
            <person name="Nguyen N."/>
            <person name="Okwuonu G."/>
            <person name="Ongeri F."/>
            <person name="Pham C."/>
            <person name="Simmons D."/>
            <person name="Wilczek-Boney K."/>
            <person name="Hale W."/>
            <person name="Jakkamsetti A."/>
            <person name="Pham P."/>
            <person name="Ruth R."/>
            <person name="San Lucas F."/>
            <person name="Warren J."/>
            <person name="Zhang J."/>
            <person name="Zhao Z."/>
            <person name="Zhou C."/>
            <person name="Zhu D."/>
            <person name="Lee S."/>
            <person name="Bess C."/>
            <person name="Blankenburg K."/>
            <person name="Forbes L."/>
            <person name="Fu Q."/>
            <person name="Gubbala S."/>
            <person name="Hirani K."/>
            <person name="Jayaseelan J.C."/>
            <person name="Lara F."/>
            <person name="Munidasa M."/>
            <person name="Palculict T."/>
            <person name="Patil S."/>
            <person name="Pu L.-L."/>
            <person name="Saada N."/>
            <person name="Tang L."/>
            <person name="Weissenberger G."/>
            <person name="Zhu Y."/>
            <person name="Hemphill L."/>
            <person name="Shang Y."/>
            <person name="Youmans B."/>
            <person name="Ayvaz T."/>
            <person name="Ross M."/>
            <person name="Santibanez J."/>
            <person name="Aqrawi P."/>
            <person name="Gross S."/>
            <person name="Joshi V."/>
            <person name="Fowler G."/>
            <person name="Nazareth L."/>
            <person name="Reid J."/>
            <person name="Worley K."/>
            <person name="Petrosino J."/>
            <person name="Highlander S."/>
            <person name="Gibbs R."/>
        </authorList>
    </citation>
    <scope>NUCLEOTIDE SEQUENCE [LARGE SCALE GENOMIC DNA]</scope>
    <source>
        <strain evidence="1 2">ATCC 27679</strain>
    </source>
</reference>
<sequence length="64" mass="7309">MSDLEQIDWLTEFADEIAAARNGDNRALATRKKSWESPAAANRRYCKAYYERTHPSTSGMVPLF</sequence>
<organism evidence="1 2">
    <name type="scientific">Bifidobacterium dentium ATCC 27679</name>
    <dbReference type="NCBI Taxonomy" id="871562"/>
    <lineage>
        <taxon>Bacteria</taxon>
        <taxon>Bacillati</taxon>
        <taxon>Actinomycetota</taxon>
        <taxon>Actinomycetes</taxon>
        <taxon>Bifidobacteriales</taxon>
        <taxon>Bifidobacteriaceae</taxon>
        <taxon>Bifidobacterium</taxon>
    </lineage>
</organism>
<proteinExistence type="predicted"/>
<dbReference type="HOGENOM" id="CLU_2858725_0_0_11"/>
<evidence type="ECO:0000313" key="1">
    <source>
        <dbReference type="EMBL" id="EFM41482.1"/>
    </source>
</evidence>